<feature type="transmembrane region" description="Helical" evidence="1">
    <location>
        <begin position="368"/>
        <end position="385"/>
    </location>
</feature>
<dbReference type="RefSeq" id="WP_130102307.1">
    <property type="nucleotide sequence ID" value="NZ_SDWW01000017.1"/>
</dbReference>
<accession>A0A4Q5N042</accession>
<feature type="transmembrane region" description="Helical" evidence="1">
    <location>
        <begin position="233"/>
        <end position="261"/>
    </location>
</feature>
<evidence type="ECO:0000313" key="4">
    <source>
        <dbReference type="Proteomes" id="UP000293764"/>
    </source>
</evidence>
<evidence type="ECO:0000259" key="2">
    <source>
        <dbReference type="Pfam" id="PF13231"/>
    </source>
</evidence>
<dbReference type="EMBL" id="SDWW01000017">
    <property type="protein sequence ID" value="RYV51375.1"/>
    <property type="molecule type" value="Genomic_DNA"/>
</dbReference>
<organism evidence="3 4">
    <name type="scientific">Pengzhenrongella frigida</name>
    <dbReference type="NCBI Taxonomy" id="1259133"/>
    <lineage>
        <taxon>Bacteria</taxon>
        <taxon>Bacillati</taxon>
        <taxon>Actinomycetota</taxon>
        <taxon>Actinomycetes</taxon>
        <taxon>Micrococcales</taxon>
        <taxon>Pengzhenrongella</taxon>
    </lineage>
</organism>
<dbReference type="OrthoDB" id="4824358at2"/>
<comment type="caution">
    <text evidence="3">The sequence shown here is derived from an EMBL/GenBank/DDBJ whole genome shotgun (WGS) entry which is preliminary data.</text>
</comment>
<feature type="transmembrane region" description="Helical" evidence="1">
    <location>
        <begin position="29"/>
        <end position="50"/>
    </location>
</feature>
<protein>
    <recommendedName>
        <fullName evidence="2">Glycosyltransferase RgtA/B/C/D-like domain-containing protein</fullName>
    </recommendedName>
</protein>
<dbReference type="AlphaFoldDB" id="A0A4Q5N042"/>
<reference evidence="3 4" key="1">
    <citation type="submission" date="2019-01" db="EMBL/GenBank/DDBJ databases">
        <title>Novel species of Cellulomonas.</title>
        <authorList>
            <person name="Liu Q."/>
            <person name="Xin Y.-H."/>
        </authorList>
    </citation>
    <scope>NUCLEOTIDE SEQUENCE [LARGE SCALE GENOMIC DNA]</scope>
    <source>
        <strain evidence="3 4">HLT2-17</strain>
    </source>
</reference>
<dbReference type="Pfam" id="PF13231">
    <property type="entry name" value="PMT_2"/>
    <property type="match status" value="1"/>
</dbReference>
<sequence length="470" mass="49708">MSSVVPQVAEVPDADLGTRTRRRIDPTTLRHWSAPAVLVLVAFILVGLHVTEYAKVGPVDELQHIDYLYKSPAIVAPGDSVGQDAMREEACRGIDSAGFVTPACSTTAVYNPRVFQELGYNTASINTPVYYTLTKVFALPLKLVTGIGSLVTTGRLVGGLWLAVGLLLAYASGRRLGIDRVPLAAVLIAFACAPSVLYPSATITPDAASFAVGAGIFLACLYWEGAPRRRWPVLALVVAVALLIKMTNVMLLLAVGLYFVIRIVRALVERRSSDLPRDASHDADDRAVAPWILGGIVVSVTTVVVLGATMAIQGALAHGNAVTPMSERFAVDAFPLRGMIEQIGVFLYPLGASGVSVGNGLLQMITERAIGTFFVAGLVGAALFWTPSIRTRSYAQALLLTAIIGGPIFVLVSFYGQGVYVPPPGRYAATLVPVVAVLTAGLLKTREATWLVSLGAAGMLLATLVRLLSV</sequence>
<feature type="transmembrane region" description="Helical" evidence="1">
    <location>
        <begin position="397"/>
        <end position="415"/>
    </location>
</feature>
<feature type="transmembrane region" description="Helical" evidence="1">
    <location>
        <begin position="291"/>
        <end position="317"/>
    </location>
</feature>
<gene>
    <name evidence="3" type="ORF">EUA98_08805</name>
</gene>
<keyword evidence="1" id="KW-0472">Membrane</keyword>
<dbReference type="Proteomes" id="UP000293764">
    <property type="component" value="Unassembled WGS sequence"/>
</dbReference>
<keyword evidence="4" id="KW-1185">Reference proteome</keyword>
<feature type="transmembrane region" description="Helical" evidence="1">
    <location>
        <begin position="450"/>
        <end position="469"/>
    </location>
</feature>
<dbReference type="InterPro" id="IPR038731">
    <property type="entry name" value="RgtA/B/C-like"/>
</dbReference>
<proteinExistence type="predicted"/>
<feature type="domain" description="Glycosyltransferase RgtA/B/C/D-like" evidence="2">
    <location>
        <begin position="141"/>
        <end position="262"/>
    </location>
</feature>
<feature type="transmembrane region" description="Helical" evidence="1">
    <location>
        <begin position="207"/>
        <end position="226"/>
    </location>
</feature>
<evidence type="ECO:0000256" key="1">
    <source>
        <dbReference type="SAM" id="Phobius"/>
    </source>
</evidence>
<feature type="transmembrane region" description="Helical" evidence="1">
    <location>
        <begin position="427"/>
        <end position="443"/>
    </location>
</feature>
<keyword evidence="1" id="KW-1133">Transmembrane helix</keyword>
<name>A0A4Q5N042_9MICO</name>
<feature type="transmembrane region" description="Helical" evidence="1">
    <location>
        <begin position="181"/>
        <end position="201"/>
    </location>
</feature>
<evidence type="ECO:0000313" key="3">
    <source>
        <dbReference type="EMBL" id="RYV51375.1"/>
    </source>
</evidence>
<feature type="transmembrane region" description="Helical" evidence="1">
    <location>
        <begin position="143"/>
        <end position="169"/>
    </location>
</feature>
<keyword evidence="1" id="KW-0812">Transmembrane</keyword>